<reference evidence="2" key="2">
    <citation type="submission" date="2018-04" db="EMBL/GenBank/DDBJ databases">
        <title>OnivRS2 (Oryza nivara Reference Sequence Version 2).</title>
        <authorList>
            <person name="Zhang J."/>
            <person name="Kudrna D."/>
            <person name="Lee S."/>
            <person name="Talag J."/>
            <person name="Rajasekar S."/>
            <person name="Welchert J."/>
            <person name="Hsing Y.-I."/>
            <person name="Wing R.A."/>
        </authorList>
    </citation>
    <scope>NUCLEOTIDE SEQUENCE [LARGE SCALE GENOMIC DNA]</scope>
</reference>
<accession>A0A0E0FYX3</accession>
<dbReference type="STRING" id="4536.A0A0E0FYX3"/>
<feature type="compositionally biased region" description="Low complexity" evidence="1">
    <location>
        <begin position="89"/>
        <end position="102"/>
    </location>
</feature>
<dbReference type="EnsemblPlants" id="ONIVA01G50250.1">
    <property type="protein sequence ID" value="ONIVA01G50250.1"/>
    <property type="gene ID" value="ONIVA01G50250"/>
</dbReference>
<keyword evidence="3" id="KW-1185">Reference proteome</keyword>
<dbReference type="AlphaFoldDB" id="A0A0E0FYX3"/>
<evidence type="ECO:0000313" key="3">
    <source>
        <dbReference type="Proteomes" id="UP000006591"/>
    </source>
</evidence>
<sequence length="108" mass="12009">MAAEEKASPSSPPLWRQKDSLFRWVAITKDPLGPVLEQCLDIPTTLPNLRHNASLNTPLLDSHGRFVFVLALPYWDTVAMEVVTVGHLPQTSSPTTSSFPASKLEERR</sequence>
<evidence type="ECO:0000256" key="1">
    <source>
        <dbReference type="SAM" id="MobiDB-lite"/>
    </source>
</evidence>
<evidence type="ECO:0000313" key="2">
    <source>
        <dbReference type="EnsemblPlants" id="ONIVA01G50250.1"/>
    </source>
</evidence>
<organism evidence="2">
    <name type="scientific">Oryza nivara</name>
    <name type="common">Indian wild rice</name>
    <name type="synonym">Oryza sativa f. spontanea</name>
    <dbReference type="NCBI Taxonomy" id="4536"/>
    <lineage>
        <taxon>Eukaryota</taxon>
        <taxon>Viridiplantae</taxon>
        <taxon>Streptophyta</taxon>
        <taxon>Embryophyta</taxon>
        <taxon>Tracheophyta</taxon>
        <taxon>Spermatophyta</taxon>
        <taxon>Magnoliopsida</taxon>
        <taxon>Liliopsida</taxon>
        <taxon>Poales</taxon>
        <taxon>Poaceae</taxon>
        <taxon>BOP clade</taxon>
        <taxon>Oryzoideae</taxon>
        <taxon>Oryzeae</taxon>
        <taxon>Oryzinae</taxon>
        <taxon>Oryza</taxon>
    </lineage>
</organism>
<dbReference type="Proteomes" id="UP000006591">
    <property type="component" value="Chromosome 1"/>
</dbReference>
<reference evidence="2" key="1">
    <citation type="submission" date="2015-04" db="UniProtKB">
        <authorList>
            <consortium name="EnsemblPlants"/>
        </authorList>
    </citation>
    <scope>IDENTIFICATION</scope>
    <source>
        <strain evidence="2">SL10</strain>
    </source>
</reference>
<protein>
    <submittedName>
        <fullName evidence="2">Uncharacterized protein</fullName>
    </submittedName>
</protein>
<proteinExistence type="predicted"/>
<dbReference type="HOGENOM" id="CLU_2201212_0_0_1"/>
<dbReference type="Gramene" id="ONIVA01G50250.1">
    <property type="protein sequence ID" value="ONIVA01G50250.1"/>
    <property type="gene ID" value="ONIVA01G50250"/>
</dbReference>
<name>A0A0E0FYX3_ORYNI</name>
<feature type="region of interest" description="Disordered" evidence="1">
    <location>
        <begin position="87"/>
        <end position="108"/>
    </location>
</feature>